<dbReference type="Gene3D" id="3.20.20.120">
    <property type="entry name" value="Enolase-like C-terminal domain"/>
    <property type="match status" value="1"/>
</dbReference>
<dbReference type="STRING" id="947013.SAMN04488109_0040"/>
<dbReference type="Proteomes" id="UP000184212">
    <property type="component" value="Unassembled WGS sequence"/>
</dbReference>
<dbReference type="Pfam" id="PF13378">
    <property type="entry name" value="MR_MLE_C"/>
    <property type="match status" value="1"/>
</dbReference>
<dbReference type="SUPFAM" id="SSF54826">
    <property type="entry name" value="Enolase N-terminal domain-like"/>
    <property type="match status" value="1"/>
</dbReference>
<dbReference type="GO" id="GO:0016854">
    <property type="term" value="F:racemase and epimerase activity"/>
    <property type="evidence" value="ECO:0007669"/>
    <property type="project" value="UniProtKB-ARBA"/>
</dbReference>
<sequence length="427" mass="47095">MTHQSSRRAFITKSALAGALGFSALSGFGKGLETALQRTPLLSAPSDLKITDIKCGYIRNGHSLFVKILTNQNVWGCGEGVDATPGTYHLVKMFGERLKGKSPLNVNRLFEDIRKSGFFEGAQSGMYVAVLSAVESALWDLAGKALGLPVYQLLGGKFRDRIRVYCDTALYRAESPPPEKFAESAMEAVKMGFNAVKFDIDEAKDPNKYDAYNWTASPAELQRMFDQISAVRKAVGPKIDICVDMHGKYDAVTGQQVAKRFESLNLLWLEEPIPAENVEAYKNITESTTTPICAGENHYLAYGFRRMLEIGAVDIVMPDLQKAGGLGEGQRIANLANLYYVPFAPHMVASYLGAMASCHVCASVPNFLILEWQIYFHTDPMFKEIVTFDGPMVKDGFITLSEKPGIGVEINEEGMRKYATKGVPFFE</sequence>
<reference evidence="3 4" key="1">
    <citation type="submission" date="2016-11" db="EMBL/GenBank/DDBJ databases">
        <authorList>
            <person name="Jaros S."/>
            <person name="Januszkiewicz K."/>
            <person name="Wedrychowicz H."/>
        </authorList>
    </citation>
    <scope>NUCLEOTIDE SEQUENCE [LARGE SCALE GENOMIC DNA]</scope>
    <source>
        <strain evidence="3 4">DSM 24574</strain>
    </source>
</reference>
<dbReference type="SUPFAM" id="SSF51604">
    <property type="entry name" value="Enolase C-terminal domain-like"/>
    <property type="match status" value="1"/>
</dbReference>
<dbReference type="OrthoDB" id="9796450at2"/>
<dbReference type="InterPro" id="IPR006311">
    <property type="entry name" value="TAT_signal"/>
</dbReference>
<proteinExistence type="predicted"/>
<dbReference type="RefSeq" id="WP_073129737.1">
    <property type="nucleotide sequence ID" value="NZ_FQWQ01000001.1"/>
</dbReference>
<dbReference type="GO" id="GO:0016829">
    <property type="term" value="F:lyase activity"/>
    <property type="evidence" value="ECO:0007669"/>
    <property type="project" value="UniProtKB-KW"/>
</dbReference>
<dbReference type="PANTHER" id="PTHR48080">
    <property type="entry name" value="D-GALACTONATE DEHYDRATASE-RELATED"/>
    <property type="match status" value="1"/>
</dbReference>
<dbReference type="InterPro" id="IPR029065">
    <property type="entry name" value="Enolase_C-like"/>
</dbReference>
<keyword evidence="4" id="KW-1185">Reference proteome</keyword>
<dbReference type="EMBL" id="FQWQ01000001">
    <property type="protein sequence ID" value="SHG39611.1"/>
    <property type="molecule type" value="Genomic_DNA"/>
</dbReference>
<dbReference type="InterPro" id="IPR034593">
    <property type="entry name" value="DgoD-like"/>
</dbReference>
<dbReference type="InterPro" id="IPR029017">
    <property type="entry name" value="Enolase-like_N"/>
</dbReference>
<dbReference type="InterPro" id="IPR013342">
    <property type="entry name" value="Mandelate_racemase_C"/>
</dbReference>
<dbReference type="Pfam" id="PF02746">
    <property type="entry name" value="MR_MLE_N"/>
    <property type="match status" value="1"/>
</dbReference>
<dbReference type="InterPro" id="IPR036849">
    <property type="entry name" value="Enolase-like_C_sf"/>
</dbReference>
<evidence type="ECO:0000256" key="1">
    <source>
        <dbReference type="ARBA" id="ARBA00023239"/>
    </source>
</evidence>
<dbReference type="SFLD" id="SFLDG00179">
    <property type="entry name" value="mandelate_racemase"/>
    <property type="match status" value="1"/>
</dbReference>
<dbReference type="Gene3D" id="3.30.390.10">
    <property type="entry name" value="Enolase-like, N-terminal domain"/>
    <property type="match status" value="1"/>
</dbReference>
<dbReference type="InterPro" id="IPR013341">
    <property type="entry name" value="Mandelate_racemase_N_dom"/>
</dbReference>
<feature type="domain" description="Mandelate racemase/muconate lactonizing enzyme C-terminal" evidence="2">
    <location>
        <begin position="178"/>
        <end position="291"/>
    </location>
</feature>
<evidence type="ECO:0000259" key="2">
    <source>
        <dbReference type="SMART" id="SM00922"/>
    </source>
</evidence>
<protein>
    <submittedName>
        <fullName evidence="3">Galactonate dehydratase</fullName>
    </submittedName>
</protein>
<organism evidence="3 4">
    <name type="scientific">Chryseolinea serpens</name>
    <dbReference type="NCBI Taxonomy" id="947013"/>
    <lineage>
        <taxon>Bacteria</taxon>
        <taxon>Pseudomonadati</taxon>
        <taxon>Bacteroidota</taxon>
        <taxon>Cytophagia</taxon>
        <taxon>Cytophagales</taxon>
        <taxon>Fulvivirgaceae</taxon>
        <taxon>Chryseolinea</taxon>
    </lineage>
</organism>
<accession>A0A1M5JGH3</accession>
<dbReference type="PANTHER" id="PTHR48080:SF2">
    <property type="entry name" value="D-GALACTONATE DEHYDRATASE"/>
    <property type="match status" value="1"/>
</dbReference>
<dbReference type="SMART" id="SM00922">
    <property type="entry name" value="MR_MLE"/>
    <property type="match status" value="1"/>
</dbReference>
<dbReference type="PROSITE" id="PS51318">
    <property type="entry name" value="TAT"/>
    <property type="match status" value="1"/>
</dbReference>
<dbReference type="AlphaFoldDB" id="A0A1M5JGH3"/>
<dbReference type="CDD" id="cd03316">
    <property type="entry name" value="MR_like"/>
    <property type="match status" value="1"/>
</dbReference>
<gene>
    <name evidence="3" type="ORF">SAMN04488109_0040</name>
</gene>
<keyword evidence="1" id="KW-0456">Lyase</keyword>
<evidence type="ECO:0000313" key="3">
    <source>
        <dbReference type="EMBL" id="SHG39611.1"/>
    </source>
</evidence>
<evidence type="ECO:0000313" key="4">
    <source>
        <dbReference type="Proteomes" id="UP000184212"/>
    </source>
</evidence>
<name>A0A1M5JGH3_9BACT</name>
<dbReference type="SFLD" id="SFLDS00001">
    <property type="entry name" value="Enolase"/>
    <property type="match status" value="1"/>
</dbReference>